<keyword evidence="1" id="KW-0812">Transmembrane</keyword>
<dbReference type="PROSITE" id="PS51257">
    <property type="entry name" value="PROKAR_LIPOPROTEIN"/>
    <property type="match status" value="1"/>
</dbReference>
<dbReference type="AlphaFoldDB" id="A0A9X1SIE5"/>
<keyword evidence="1" id="KW-1133">Transmembrane helix</keyword>
<sequence>MKRQLQKFWRKVPHQISITGLLILVAACAFVFMVMAPWLRTEPREYPQLRVSKFHDEDLEAPHNHCLVVVVQYHEGQEGSEFYSDYAPYGTLNTSIENYGVSPIQYFDETFLGNPEIEPRVEVSPAAQARCKALLQYVKQQQIDVQKMPWGSQQKLLLPEDFPTFHQFFADYKVAHPSAKLTLVEPPTPVEPPSGECGCGSR</sequence>
<protein>
    <submittedName>
        <fullName evidence="2">Uncharacterized protein</fullName>
    </submittedName>
</protein>
<accession>A0A9X1SIE5</accession>
<evidence type="ECO:0000313" key="2">
    <source>
        <dbReference type="EMBL" id="MCC9631513.1"/>
    </source>
</evidence>
<dbReference type="RefSeq" id="WP_230223610.1">
    <property type="nucleotide sequence ID" value="NZ_JAJKFT010000010.1"/>
</dbReference>
<comment type="caution">
    <text evidence="2">The sequence shown here is derived from an EMBL/GenBank/DDBJ whole genome shotgun (WGS) entry which is preliminary data.</text>
</comment>
<evidence type="ECO:0000313" key="3">
    <source>
        <dbReference type="Proteomes" id="UP001139103"/>
    </source>
</evidence>
<reference evidence="2" key="1">
    <citation type="submission" date="2021-11" db="EMBL/GenBank/DDBJ databases">
        <title>Genome sequence.</title>
        <authorList>
            <person name="Sun Q."/>
        </authorList>
    </citation>
    <scope>NUCLEOTIDE SEQUENCE</scope>
    <source>
        <strain evidence="2">JC732</strain>
    </source>
</reference>
<organism evidence="2 3">
    <name type="scientific">Blastopirellula sediminis</name>
    <dbReference type="NCBI Taxonomy" id="2894196"/>
    <lineage>
        <taxon>Bacteria</taxon>
        <taxon>Pseudomonadati</taxon>
        <taxon>Planctomycetota</taxon>
        <taxon>Planctomycetia</taxon>
        <taxon>Pirellulales</taxon>
        <taxon>Pirellulaceae</taxon>
        <taxon>Blastopirellula</taxon>
    </lineage>
</organism>
<feature type="transmembrane region" description="Helical" evidence="1">
    <location>
        <begin position="21"/>
        <end position="39"/>
    </location>
</feature>
<keyword evidence="3" id="KW-1185">Reference proteome</keyword>
<dbReference type="Proteomes" id="UP001139103">
    <property type="component" value="Unassembled WGS sequence"/>
</dbReference>
<evidence type="ECO:0000256" key="1">
    <source>
        <dbReference type="SAM" id="Phobius"/>
    </source>
</evidence>
<name>A0A9X1SIE5_9BACT</name>
<dbReference type="EMBL" id="JAJKFT010000010">
    <property type="protein sequence ID" value="MCC9631513.1"/>
    <property type="molecule type" value="Genomic_DNA"/>
</dbReference>
<gene>
    <name evidence="2" type="ORF">LOC68_24215</name>
</gene>
<proteinExistence type="predicted"/>
<keyword evidence="1" id="KW-0472">Membrane</keyword>